<dbReference type="Pfam" id="PF18265">
    <property type="entry name" value="Nas2_N"/>
    <property type="match status" value="1"/>
</dbReference>
<dbReference type="InterPro" id="IPR040815">
    <property type="entry name" value="Nas2_N"/>
</dbReference>
<feature type="domain" description="Nas2 N-terminal" evidence="5">
    <location>
        <begin position="16"/>
        <end position="92"/>
    </location>
</feature>
<dbReference type="Pfam" id="PF17820">
    <property type="entry name" value="PDZ_6"/>
    <property type="match status" value="1"/>
</dbReference>
<comment type="similarity">
    <text evidence="1">Belongs to the proteasome subunit p27 family.</text>
</comment>
<feature type="domain" description="PDZ" evidence="4">
    <location>
        <begin position="123"/>
        <end position="180"/>
    </location>
</feature>
<protein>
    <recommendedName>
        <fullName evidence="3">Probable 26S proteasome regulatory subunit p27</fullName>
    </recommendedName>
</protein>
<accession>A0A1X6MU73</accession>
<dbReference type="PANTHER" id="PTHR12651">
    <property type="entry name" value="26S PROTEASOME NON-ATPASE REGULATORY SUBUNIT 9"/>
    <property type="match status" value="1"/>
</dbReference>
<dbReference type="GO" id="GO:0005737">
    <property type="term" value="C:cytoplasm"/>
    <property type="evidence" value="ECO:0007669"/>
    <property type="project" value="TreeGrafter"/>
</dbReference>
<dbReference type="EMBL" id="KZ110601">
    <property type="protein sequence ID" value="OSX59917.1"/>
    <property type="molecule type" value="Genomic_DNA"/>
</dbReference>
<proteinExistence type="inferred from homology"/>
<dbReference type="Gene3D" id="2.30.42.10">
    <property type="match status" value="1"/>
</dbReference>
<gene>
    <name evidence="6" type="ORF">POSPLADRAFT_1066979</name>
</gene>
<dbReference type="InterPro" id="IPR035269">
    <property type="entry name" value="PSMD9"/>
</dbReference>
<name>A0A1X6MU73_9APHY</name>
<dbReference type="RefSeq" id="XP_024336711.1">
    <property type="nucleotide sequence ID" value="XM_024482130.1"/>
</dbReference>
<dbReference type="Proteomes" id="UP000194127">
    <property type="component" value="Unassembled WGS sequence"/>
</dbReference>
<evidence type="ECO:0000313" key="6">
    <source>
        <dbReference type="EMBL" id="OSX59917.1"/>
    </source>
</evidence>
<dbReference type="InterPro" id="IPR036034">
    <property type="entry name" value="PDZ_sf"/>
</dbReference>
<evidence type="ECO:0000259" key="4">
    <source>
        <dbReference type="Pfam" id="PF17820"/>
    </source>
</evidence>
<evidence type="ECO:0000256" key="3">
    <source>
        <dbReference type="ARBA" id="ARBA00068021"/>
    </source>
</evidence>
<evidence type="ECO:0000256" key="1">
    <source>
        <dbReference type="ARBA" id="ARBA00005256"/>
    </source>
</evidence>
<dbReference type="AlphaFoldDB" id="A0A1X6MU73"/>
<dbReference type="OrthoDB" id="72325at2759"/>
<dbReference type="FunFam" id="2.30.42.10:FF:000107">
    <property type="entry name" value="26S proteasome non-ATPase regulatory subunit 9"/>
    <property type="match status" value="1"/>
</dbReference>
<dbReference type="GeneID" id="36327080"/>
<organism evidence="6 7">
    <name type="scientific">Postia placenta MAD-698-R-SB12</name>
    <dbReference type="NCBI Taxonomy" id="670580"/>
    <lineage>
        <taxon>Eukaryota</taxon>
        <taxon>Fungi</taxon>
        <taxon>Dikarya</taxon>
        <taxon>Basidiomycota</taxon>
        <taxon>Agaricomycotina</taxon>
        <taxon>Agaricomycetes</taxon>
        <taxon>Polyporales</taxon>
        <taxon>Adustoporiaceae</taxon>
        <taxon>Rhodonia</taxon>
    </lineage>
</organism>
<dbReference type="PANTHER" id="PTHR12651:SF1">
    <property type="entry name" value="26S PROTEASOME NON-ATPASE REGULATORY SUBUNIT 9"/>
    <property type="match status" value="1"/>
</dbReference>
<evidence type="ECO:0000256" key="2">
    <source>
        <dbReference type="ARBA" id="ARBA00023186"/>
    </source>
</evidence>
<reference evidence="6 7" key="1">
    <citation type="submission" date="2017-04" db="EMBL/GenBank/DDBJ databases">
        <title>Genome Sequence of the Model Brown-Rot Fungus Postia placenta SB12.</title>
        <authorList>
            <consortium name="DOE Joint Genome Institute"/>
            <person name="Gaskell J."/>
            <person name="Kersten P."/>
            <person name="Larrondo L.F."/>
            <person name="Canessa P."/>
            <person name="Martinez D."/>
            <person name="Hibbett D."/>
            <person name="Schmoll M."/>
            <person name="Kubicek C.P."/>
            <person name="Martinez A.T."/>
            <person name="Yadav J."/>
            <person name="Master E."/>
            <person name="Magnuson J.K."/>
            <person name="James T."/>
            <person name="Yaver D."/>
            <person name="Berka R."/>
            <person name="Labutti K."/>
            <person name="Lipzen A."/>
            <person name="Aerts A."/>
            <person name="Barry K."/>
            <person name="Henrissat B."/>
            <person name="Blanchette R."/>
            <person name="Grigoriev I."/>
            <person name="Cullen D."/>
        </authorList>
    </citation>
    <scope>NUCLEOTIDE SEQUENCE [LARGE SCALE GENOMIC DNA]</scope>
    <source>
        <strain evidence="6 7">MAD-698-R-SB12</strain>
    </source>
</reference>
<dbReference type="InterPro" id="IPR041489">
    <property type="entry name" value="PDZ_6"/>
</dbReference>
<evidence type="ECO:0000259" key="5">
    <source>
        <dbReference type="Pfam" id="PF18265"/>
    </source>
</evidence>
<keyword evidence="2" id="KW-0143">Chaperone</keyword>
<sequence length="279" mass="30052">MGMMLPPRDSPAEQVRTLMARKENIEAELDAQLSILQANSSTMSSPLVDPEGFPRADIDVWAVRHARVRIIELRNDLSALRDIIMVALQNVYDPAAVVKTERSPAQEAPAPTDGGSLRPFAKVNGVAPNSPAAVAGLIRDDLILSFGSLVHSSFTASSLQPLAELVAAQEGSELSVQVLRAPGQTVTLTFVPRSGWGGRGLLGCPTFRREPSGNSFKNAPAYFHQFNASLAAVACGIISIRHRSTMLSFRGVQVASLRVLEEVTDIAVVIRDVINFHHV</sequence>
<evidence type="ECO:0000313" key="7">
    <source>
        <dbReference type="Proteomes" id="UP000194127"/>
    </source>
</evidence>
<keyword evidence="7" id="KW-1185">Reference proteome</keyword>
<dbReference type="SUPFAM" id="SSF50156">
    <property type="entry name" value="PDZ domain-like"/>
    <property type="match status" value="1"/>
</dbReference>
<dbReference type="GO" id="GO:0005634">
    <property type="term" value="C:nucleus"/>
    <property type="evidence" value="ECO:0007669"/>
    <property type="project" value="TreeGrafter"/>
</dbReference>
<dbReference type="GO" id="GO:0070682">
    <property type="term" value="P:proteasome regulatory particle assembly"/>
    <property type="evidence" value="ECO:0007669"/>
    <property type="project" value="InterPro"/>
</dbReference>
<dbReference type="Gene3D" id="6.10.140.1710">
    <property type="match status" value="1"/>
</dbReference>
<dbReference type="STRING" id="670580.A0A1X6MU73"/>